<dbReference type="PANTHER" id="PTHR30055">
    <property type="entry name" value="HTH-TYPE TRANSCRIPTIONAL REGULATOR RUTR"/>
    <property type="match status" value="1"/>
</dbReference>
<gene>
    <name evidence="5" type="ORF">UFOPK2579_00796</name>
</gene>
<keyword evidence="2" id="KW-0238">DNA-binding</keyword>
<reference evidence="5" key="1">
    <citation type="submission" date="2020-05" db="EMBL/GenBank/DDBJ databases">
        <authorList>
            <person name="Chiriac C."/>
            <person name="Salcher M."/>
            <person name="Ghai R."/>
            <person name="Kavagutti S V."/>
        </authorList>
    </citation>
    <scope>NUCLEOTIDE SEQUENCE</scope>
</reference>
<dbReference type="AlphaFoldDB" id="A0A6J6PNA1"/>
<dbReference type="SUPFAM" id="SSF46689">
    <property type="entry name" value="Homeodomain-like"/>
    <property type="match status" value="1"/>
</dbReference>
<dbReference type="PRINTS" id="PR00455">
    <property type="entry name" value="HTHTETR"/>
</dbReference>
<dbReference type="InterPro" id="IPR001647">
    <property type="entry name" value="HTH_TetR"/>
</dbReference>
<proteinExistence type="predicted"/>
<dbReference type="Pfam" id="PF00440">
    <property type="entry name" value="TetR_N"/>
    <property type="match status" value="1"/>
</dbReference>
<dbReference type="PANTHER" id="PTHR30055:SF234">
    <property type="entry name" value="HTH-TYPE TRANSCRIPTIONAL REGULATOR BETI"/>
    <property type="match status" value="1"/>
</dbReference>
<keyword evidence="1" id="KW-0805">Transcription regulation</keyword>
<dbReference type="InterPro" id="IPR009057">
    <property type="entry name" value="Homeodomain-like_sf"/>
</dbReference>
<sequence length="199" mass="21236">MRTPMQSRSETSAEQMVSAALALLEEGGVGAVTIAAVATRSGISNGALYHRFGDRSGLLRAAQDQVLGTIEAETADAFDLADAEPDDDRATRLLAQAALSIFAEHRGAMRAFLVETREQQPFRERTEQSSHLIGALVTGWLITRFDTSPADADAAYRMLFALGAAQALFDDAQVSPRPVEPGTFADAIARALSAVARRS</sequence>
<evidence type="ECO:0000313" key="5">
    <source>
        <dbReference type="EMBL" id="CAB4698295.1"/>
    </source>
</evidence>
<feature type="domain" description="HTH tetR-type" evidence="4">
    <location>
        <begin position="10"/>
        <end position="70"/>
    </location>
</feature>
<dbReference type="EMBL" id="CAEZXR010000073">
    <property type="protein sequence ID" value="CAB4698295.1"/>
    <property type="molecule type" value="Genomic_DNA"/>
</dbReference>
<organism evidence="5">
    <name type="scientific">freshwater metagenome</name>
    <dbReference type="NCBI Taxonomy" id="449393"/>
    <lineage>
        <taxon>unclassified sequences</taxon>
        <taxon>metagenomes</taxon>
        <taxon>ecological metagenomes</taxon>
    </lineage>
</organism>
<accession>A0A6J6PNA1</accession>
<dbReference type="Gene3D" id="1.10.357.10">
    <property type="entry name" value="Tetracycline Repressor, domain 2"/>
    <property type="match status" value="1"/>
</dbReference>
<evidence type="ECO:0000256" key="3">
    <source>
        <dbReference type="ARBA" id="ARBA00023163"/>
    </source>
</evidence>
<dbReference type="GO" id="GO:0000976">
    <property type="term" value="F:transcription cis-regulatory region binding"/>
    <property type="evidence" value="ECO:0007669"/>
    <property type="project" value="TreeGrafter"/>
</dbReference>
<evidence type="ECO:0000256" key="1">
    <source>
        <dbReference type="ARBA" id="ARBA00023015"/>
    </source>
</evidence>
<evidence type="ECO:0000259" key="4">
    <source>
        <dbReference type="PROSITE" id="PS50977"/>
    </source>
</evidence>
<dbReference type="InterPro" id="IPR050109">
    <property type="entry name" value="HTH-type_TetR-like_transc_reg"/>
</dbReference>
<protein>
    <submittedName>
        <fullName evidence="5">Unannotated protein</fullName>
    </submittedName>
</protein>
<name>A0A6J6PNA1_9ZZZZ</name>
<keyword evidence="3" id="KW-0804">Transcription</keyword>
<evidence type="ECO:0000256" key="2">
    <source>
        <dbReference type="ARBA" id="ARBA00023125"/>
    </source>
</evidence>
<dbReference type="PROSITE" id="PS50977">
    <property type="entry name" value="HTH_TETR_2"/>
    <property type="match status" value="1"/>
</dbReference>
<dbReference type="GO" id="GO:0003700">
    <property type="term" value="F:DNA-binding transcription factor activity"/>
    <property type="evidence" value="ECO:0007669"/>
    <property type="project" value="TreeGrafter"/>
</dbReference>